<feature type="domain" description="RES" evidence="1">
    <location>
        <begin position="70"/>
        <end position="207"/>
    </location>
</feature>
<reference evidence="2 3" key="1">
    <citation type="submission" date="2015-04" db="EMBL/GenBank/DDBJ databases">
        <title>Complete Sequence for the Genome of the Thioalkalivibrio versutus D301.</title>
        <authorList>
            <person name="Mu T."/>
            <person name="Zhou J."/>
            <person name="Xu X."/>
        </authorList>
    </citation>
    <scope>NUCLEOTIDE SEQUENCE [LARGE SCALE GENOMIC DNA]</scope>
    <source>
        <strain evidence="2 3">D301</strain>
    </source>
</reference>
<dbReference type="OrthoDB" id="9799238at2"/>
<name>A0A0G3FZF2_9GAMM</name>
<dbReference type="KEGG" id="tvr:TVD_02735"/>
<dbReference type="InterPro" id="IPR014914">
    <property type="entry name" value="RES_dom"/>
</dbReference>
<protein>
    <submittedName>
        <fullName evidence="2">RES domain-containing protein</fullName>
    </submittedName>
</protein>
<keyword evidence="3" id="KW-1185">Reference proteome</keyword>
<accession>A0A0G3FZF2</accession>
<dbReference type="AlphaFoldDB" id="A0A0G3FZF2"/>
<dbReference type="EMBL" id="CP011367">
    <property type="protein sequence ID" value="AKJ94355.1"/>
    <property type="molecule type" value="Genomic_DNA"/>
</dbReference>
<dbReference type="STRING" id="106634.TVD_02735"/>
<proteinExistence type="predicted"/>
<organism evidence="2 3">
    <name type="scientific">Thioalkalivibrio versutus</name>
    <dbReference type="NCBI Taxonomy" id="106634"/>
    <lineage>
        <taxon>Bacteria</taxon>
        <taxon>Pseudomonadati</taxon>
        <taxon>Pseudomonadota</taxon>
        <taxon>Gammaproteobacteria</taxon>
        <taxon>Chromatiales</taxon>
        <taxon>Ectothiorhodospiraceae</taxon>
        <taxon>Thioalkalivibrio</taxon>
    </lineage>
</organism>
<evidence type="ECO:0000259" key="1">
    <source>
        <dbReference type="SMART" id="SM00953"/>
    </source>
</evidence>
<dbReference type="SMART" id="SM00953">
    <property type="entry name" value="RES"/>
    <property type="match status" value="1"/>
</dbReference>
<dbReference type="Proteomes" id="UP000064201">
    <property type="component" value="Chromosome"/>
</dbReference>
<sequence>MSDWDALVEAAPRVTLRGEVLRLVESQEQVATNQIVSSLDRQAVLEEMLEATKPPRRPGTERLHYLLATPFRYPPLRHGSRFGRRHEPSLFYGALRERTVLAEAAYYRFVFWHGMATPPPRKLDTQHTLFAARYQSPNGLQLHQPPFAEHADLLRHPADYQATQALGAALREAGIDLFEYPSARDHEAGLNLGLFNARPFTRNKPTRQDPWLCQLTADHVRFLKPRDGALHDFPLTQFHYQGRLPLPA</sequence>
<evidence type="ECO:0000313" key="3">
    <source>
        <dbReference type="Proteomes" id="UP000064201"/>
    </source>
</evidence>
<evidence type="ECO:0000313" key="2">
    <source>
        <dbReference type="EMBL" id="AKJ94355.1"/>
    </source>
</evidence>
<dbReference type="Pfam" id="PF08808">
    <property type="entry name" value="RES"/>
    <property type="match status" value="1"/>
</dbReference>
<dbReference type="RefSeq" id="WP_047250747.1">
    <property type="nucleotide sequence ID" value="NZ_CP011367.1"/>
</dbReference>
<gene>
    <name evidence="2" type="ORF">TVD_02735</name>
</gene>
<dbReference type="PATRIC" id="fig|106634.4.peg.553"/>